<feature type="domain" description="HTH tetR-type" evidence="3">
    <location>
        <begin position="19"/>
        <end position="79"/>
    </location>
</feature>
<dbReference type="Pfam" id="PF17925">
    <property type="entry name" value="TetR_C_20"/>
    <property type="match status" value="1"/>
</dbReference>
<dbReference type="InterPro" id="IPR009057">
    <property type="entry name" value="Homeodomain-like_sf"/>
</dbReference>
<dbReference type="PANTHER" id="PTHR30055">
    <property type="entry name" value="HTH-TYPE TRANSCRIPTIONAL REGULATOR RUTR"/>
    <property type="match status" value="1"/>
</dbReference>
<keyword evidence="5" id="KW-1185">Reference proteome</keyword>
<accession>A0ABX8D1Q7</accession>
<dbReference type="EMBL" id="CP074371">
    <property type="protein sequence ID" value="QVI24355.1"/>
    <property type="molecule type" value="Genomic_DNA"/>
</dbReference>
<dbReference type="Proteomes" id="UP000683310">
    <property type="component" value="Chromosome"/>
</dbReference>
<evidence type="ECO:0000313" key="4">
    <source>
        <dbReference type="EMBL" id="QVI24355.1"/>
    </source>
</evidence>
<proteinExistence type="predicted"/>
<gene>
    <name evidence="4" type="ORF">KHQ06_17305</name>
</gene>
<reference evidence="4 5" key="1">
    <citation type="submission" date="2021-04" db="EMBL/GenBank/DDBJ databases">
        <title>Nocardia tengchongensis.</title>
        <authorList>
            <person name="Zhuang k."/>
            <person name="Ran Y."/>
            <person name="Li W."/>
        </authorList>
    </citation>
    <scope>NUCLEOTIDE SEQUENCE [LARGE SCALE GENOMIC DNA]</scope>
    <source>
        <strain evidence="4 5">CFH S0057</strain>
    </source>
</reference>
<sequence>MPRIQDSRAPGRVSTARQQERQRAILRSAARLGAEHGLERVQMSEVAQSASVALGTLYRYYPSKNHLFAAVLDAAVRELPHPPAVPGDPVTGAAEFLSRAVAELLRHPRLARAMMVSMNAVRAEGHALPSDPPPPETPSTTAALVTDHVMPARILESAGITTPEAEDHRLARLLEQCVYGILTWTIAGRLTTDQALADVERACELLLAPWRTPH</sequence>
<dbReference type="Gene3D" id="1.10.357.10">
    <property type="entry name" value="Tetracycline Repressor, domain 2"/>
    <property type="match status" value="1"/>
</dbReference>
<dbReference type="InterPro" id="IPR041642">
    <property type="entry name" value="KstR_C"/>
</dbReference>
<dbReference type="SUPFAM" id="SSF46689">
    <property type="entry name" value="Homeodomain-like"/>
    <property type="match status" value="1"/>
</dbReference>
<dbReference type="Pfam" id="PF00440">
    <property type="entry name" value="TetR_N"/>
    <property type="match status" value="1"/>
</dbReference>
<dbReference type="PROSITE" id="PS50977">
    <property type="entry name" value="HTH_TETR_2"/>
    <property type="match status" value="1"/>
</dbReference>
<dbReference type="InterPro" id="IPR001647">
    <property type="entry name" value="HTH_TetR"/>
</dbReference>
<dbReference type="PRINTS" id="PR00455">
    <property type="entry name" value="HTHTETR"/>
</dbReference>
<organism evidence="4 5">
    <name type="scientific">Nocardia tengchongensis</name>
    <dbReference type="NCBI Taxonomy" id="2055889"/>
    <lineage>
        <taxon>Bacteria</taxon>
        <taxon>Bacillati</taxon>
        <taxon>Actinomycetota</taxon>
        <taxon>Actinomycetes</taxon>
        <taxon>Mycobacteriales</taxon>
        <taxon>Nocardiaceae</taxon>
        <taxon>Nocardia</taxon>
    </lineage>
</organism>
<keyword evidence="1 2" id="KW-0238">DNA-binding</keyword>
<evidence type="ECO:0000259" key="3">
    <source>
        <dbReference type="PROSITE" id="PS50977"/>
    </source>
</evidence>
<dbReference type="InterPro" id="IPR050109">
    <property type="entry name" value="HTH-type_TetR-like_transc_reg"/>
</dbReference>
<feature type="DNA-binding region" description="H-T-H motif" evidence="2">
    <location>
        <begin position="42"/>
        <end position="61"/>
    </location>
</feature>
<protein>
    <submittedName>
        <fullName evidence="4">TetR family transcriptional regulator</fullName>
    </submittedName>
</protein>
<dbReference type="RefSeq" id="WP_213560418.1">
    <property type="nucleotide sequence ID" value="NZ_JBHXAJ010000007.1"/>
</dbReference>
<dbReference type="PANTHER" id="PTHR30055:SF226">
    <property type="entry name" value="HTH-TYPE TRANSCRIPTIONAL REGULATOR PKSA"/>
    <property type="match status" value="1"/>
</dbReference>
<evidence type="ECO:0000313" key="5">
    <source>
        <dbReference type="Proteomes" id="UP000683310"/>
    </source>
</evidence>
<evidence type="ECO:0000256" key="1">
    <source>
        <dbReference type="ARBA" id="ARBA00023125"/>
    </source>
</evidence>
<evidence type="ECO:0000256" key="2">
    <source>
        <dbReference type="PROSITE-ProRule" id="PRU00335"/>
    </source>
</evidence>
<name>A0ABX8D1Q7_9NOCA</name>